<dbReference type="InterPro" id="IPR012340">
    <property type="entry name" value="NA-bd_OB-fold"/>
</dbReference>
<proteinExistence type="predicted"/>
<name>A0A8S5UKX2_9CAUD</name>
<dbReference type="Gene3D" id="2.40.50.140">
    <property type="entry name" value="Nucleic acid-binding proteins"/>
    <property type="match status" value="1"/>
</dbReference>
<evidence type="ECO:0000313" key="1">
    <source>
        <dbReference type="EMBL" id="DAF95153.1"/>
    </source>
</evidence>
<accession>A0A8S5UKX2</accession>
<organism evidence="1">
    <name type="scientific">Siphoviridae sp. ctICF6</name>
    <dbReference type="NCBI Taxonomy" id="2825427"/>
    <lineage>
        <taxon>Viruses</taxon>
        <taxon>Duplodnaviria</taxon>
        <taxon>Heunggongvirae</taxon>
        <taxon>Uroviricota</taxon>
        <taxon>Caudoviricetes</taxon>
    </lineage>
</organism>
<sequence>MANNMLEIEATGEIRFVHIKDKYQSDAAKQRGIEPNYQLQLAFPKNGDVHKELVAAAKQLGVRANGENLRYKDGDLVTLKDGTQPQRGKWLVNLSSKWRPSIVDQNANDVELTEEPGDGTLANVAFKIGSTKEGKLTYFLTGVQLLRIEKNNTPAPHKFGVYTQTTIDDEGADEPEPEF</sequence>
<dbReference type="SUPFAM" id="SSF50249">
    <property type="entry name" value="Nucleic acid-binding proteins"/>
    <property type="match status" value="1"/>
</dbReference>
<reference evidence="1" key="1">
    <citation type="journal article" date="2021" name="Proc. Natl. Acad. Sci. U.S.A.">
        <title>A Catalog of Tens of Thousands of Viruses from Human Metagenomes Reveals Hidden Associations with Chronic Diseases.</title>
        <authorList>
            <person name="Tisza M.J."/>
            <person name="Buck C.B."/>
        </authorList>
    </citation>
    <scope>NUCLEOTIDE SEQUENCE</scope>
    <source>
        <strain evidence="1">CtICF6</strain>
    </source>
</reference>
<dbReference type="EMBL" id="BK016104">
    <property type="protein sequence ID" value="DAF95153.1"/>
    <property type="molecule type" value="Genomic_DNA"/>
</dbReference>
<protein>
    <submittedName>
        <fullName evidence="1">DNA helix destabilizing protein</fullName>
    </submittedName>
</protein>